<dbReference type="Proteomes" id="UP000054549">
    <property type="component" value="Unassembled WGS sequence"/>
</dbReference>
<evidence type="ECO:0000313" key="1">
    <source>
        <dbReference type="EMBL" id="KIL58884.1"/>
    </source>
</evidence>
<proteinExistence type="predicted"/>
<gene>
    <name evidence="1" type="ORF">M378DRAFT_289372</name>
</gene>
<name>A0A0C2SXM0_AMAMK</name>
<keyword evidence="2" id="KW-1185">Reference proteome</keyword>
<evidence type="ECO:0000313" key="2">
    <source>
        <dbReference type="Proteomes" id="UP000054549"/>
    </source>
</evidence>
<organism evidence="1 2">
    <name type="scientific">Amanita muscaria (strain Koide BX008)</name>
    <dbReference type="NCBI Taxonomy" id="946122"/>
    <lineage>
        <taxon>Eukaryota</taxon>
        <taxon>Fungi</taxon>
        <taxon>Dikarya</taxon>
        <taxon>Basidiomycota</taxon>
        <taxon>Agaricomycotina</taxon>
        <taxon>Agaricomycetes</taxon>
        <taxon>Agaricomycetidae</taxon>
        <taxon>Agaricales</taxon>
        <taxon>Pluteineae</taxon>
        <taxon>Amanitaceae</taxon>
        <taxon>Amanita</taxon>
    </lineage>
</organism>
<dbReference type="HOGENOM" id="CLU_2412755_0_0_1"/>
<dbReference type="EMBL" id="KN818327">
    <property type="protein sequence ID" value="KIL58884.1"/>
    <property type="molecule type" value="Genomic_DNA"/>
</dbReference>
<protein>
    <submittedName>
        <fullName evidence="1">Uncharacterized protein</fullName>
    </submittedName>
</protein>
<sequence length="92" mass="10646">MNELCRTCVGCPRRYKIQNVNSLHRHPGTLRQLLGLTAYRVRTRFRQHQPTMMEYGEMTVCALTKSVLYGQASRLIITRLASGDRQTIIMSF</sequence>
<accession>A0A0C2SXM0</accession>
<reference evidence="1 2" key="1">
    <citation type="submission" date="2014-04" db="EMBL/GenBank/DDBJ databases">
        <title>Evolutionary Origins and Diversification of the Mycorrhizal Mutualists.</title>
        <authorList>
            <consortium name="DOE Joint Genome Institute"/>
            <consortium name="Mycorrhizal Genomics Consortium"/>
            <person name="Kohler A."/>
            <person name="Kuo A."/>
            <person name="Nagy L.G."/>
            <person name="Floudas D."/>
            <person name="Copeland A."/>
            <person name="Barry K.W."/>
            <person name="Cichocki N."/>
            <person name="Veneault-Fourrey C."/>
            <person name="LaButti K."/>
            <person name="Lindquist E.A."/>
            <person name="Lipzen A."/>
            <person name="Lundell T."/>
            <person name="Morin E."/>
            <person name="Murat C."/>
            <person name="Riley R."/>
            <person name="Ohm R."/>
            <person name="Sun H."/>
            <person name="Tunlid A."/>
            <person name="Henrissat B."/>
            <person name="Grigoriev I.V."/>
            <person name="Hibbett D.S."/>
            <person name="Martin F."/>
        </authorList>
    </citation>
    <scope>NUCLEOTIDE SEQUENCE [LARGE SCALE GENOMIC DNA]</scope>
    <source>
        <strain evidence="1 2">Koide BX008</strain>
    </source>
</reference>
<dbReference type="AlphaFoldDB" id="A0A0C2SXM0"/>
<dbReference type="InParanoid" id="A0A0C2SXM0"/>